<organism evidence="2 3">
    <name type="scientific">Piscinibacter koreensis</name>
    <dbReference type="NCBI Taxonomy" id="2742824"/>
    <lineage>
        <taxon>Bacteria</taxon>
        <taxon>Pseudomonadati</taxon>
        <taxon>Pseudomonadota</taxon>
        <taxon>Betaproteobacteria</taxon>
        <taxon>Burkholderiales</taxon>
        <taxon>Sphaerotilaceae</taxon>
        <taxon>Piscinibacter</taxon>
    </lineage>
</organism>
<keyword evidence="1" id="KW-0812">Transmembrane</keyword>
<keyword evidence="1" id="KW-1133">Transmembrane helix</keyword>
<feature type="transmembrane region" description="Helical" evidence="1">
    <location>
        <begin position="105"/>
        <end position="123"/>
    </location>
</feature>
<dbReference type="Proteomes" id="UP000529637">
    <property type="component" value="Unassembled WGS sequence"/>
</dbReference>
<name>A0A7Y6NNP1_9BURK</name>
<proteinExistence type="predicted"/>
<evidence type="ECO:0000256" key="1">
    <source>
        <dbReference type="SAM" id="Phobius"/>
    </source>
</evidence>
<dbReference type="RefSeq" id="WP_176069395.1">
    <property type="nucleotide sequence ID" value="NZ_JABWMJ010000005.1"/>
</dbReference>
<keyword evidence="3" id="KW-1185">Reference proteome</keyword>
<keyword evidence="1" id="KW-0472">Membrane</keyword>
<gene>
    <name evidence="2" type="ORF">HQN59_12320</name>
</gene>
<accession>A0A7Y6NNP1</accession>
<reference evidence="2 3" key="1">
    <citation type="submission" date="2020-06" db="EMBL/GenBank/DDBJ databases">
        <title>Schlegella sp. ID0723 isolated from air conditioner.</title>
        <authorList>
            <person name="Kim D.Y."/>
            <person name="Kim D.-U."/>
        </authorList>
    </citation>
    <scope>NUCLEOTIDE SEQUENCE [LARGE SCALE GENOMIC DNA]</scope>
    <source>
        <strain evidence="2 3">ID0723</strain>
    </source>
</reference>
<sequence length="169" mass="17963">MNAATDAPLSPPRRPSPARHVLRVFAGVVIAFVLYCAQLLLQGQAGRFVEAEWAQKPDLLPLAQVVALLDLKSLVLVALPVMLLGFLAGWAAAKAFGASKALGRTLAVSWLLVSLVCWVTLFLTLSGNDPTKWSPAILSQPAFWYPLIGTAVALYLGSAMRSAADRPAA</sequence>
<dbReference type="EMBL" id="JABWMJ010000005">
    <property type="protein sequence ID" value="NUZ06548.1"/>
    <property type="molecule type" value="Genomic_DNA"/>
</dbReference>
<evidence type="ECO:0000313" key="3">
    <source>
        <dbReference type="Proteomes" id="UP000529637"/>
    </source>
</evidence>
<feature type="transmembrane region" description="Helical" evidence="1">
    <location>
        <begin position="74"/>
        <end position="93"/>
    </location>
</feature>
<comment type="caution">
    <text evidence="2">The sequence shown here is derived from an EMBL/GenBank/DDBJ whole genome shotgun (WGS) entry which is preliminary data.</text>
</comment>
<protein>
    <submittedName>
        <fullName evidence="2">Uncharacterized protein</fullName>
    </submittedName>
</protein>
<dbReference type="AlphaFoldDB" id="A0A7Y6NNP1"/>
<feature type="transmembrane region" description="Helical" evidence="1">
    <location>
        <begin position="21"/>
        <end position="41"/>
    </location>
</feature>
<feature type="transmembrane region" description="Helical" evidence="1">
    <location>
        <begin position="143"/>
        <end position="164"/>
    </location>
</feature>
<evidence type="ECO:0000313" key="2">
    <source>
        <dbReference type="EMBL" id="NUZ06548.1"/>
    </source>
</evidence>